<keyword evidence="4" id="KW-1185">Reference proteome</keyword>
<dbReference type="Proteomes" id="UP000001699">
    <property type="component" value="Unassembled WGS sequence"/>
</dbReference>
<dbReference type="PANTHER" id="PTHR40368">
    <property type="entry name" value="YALI0F14399P"/>
    <property type="match status" value="1"/>
</dbReference>
<keyword evidence="2" id="KW-1133">Transmembrane helix</keyword>
<dbReference type="EMBL" id="DS499595">
    <property type="protein sequence ID" value="EDP54505.1"/>
    <property type="molecule type" value="Genomic_DNA"/>
</dbReference>
<dbReference type="AlphaFoldDB" id="B0XS19"/>
<evidence type="ECO:0000313" key="3">
    <source>
        <dbReference type="EMBL" id="EDP54505.1"/>
    </source>
</evidence>
<gene>
    <name evidence="3" type="ORF">AFUB_025620</name>
</gene>
<keyword evidence="2" id="KW-0472">Membrane</keyword>
<dbReference type="HOGENOM" id="CLU_051199_1_0_1"/>
<accession>B0XS19</accession>
<dbReference type="PANTHER" id="PTHR40368:SF1">
    <property type="entry name" value="YALI0F14399P"/>
    <property type="match status" value="1"/>
</dbReference>
<protein>
    <submittedName>
        <fullName evidence="3">Uncharacterized protein</fullName>
    </submittedName>
</protein>
<evidence type="ECO:0000313" key="4">
    <source>
        <dbReference type="Proteomes" id="UP000001699"/>
    </source>
</evidence>
<reference evidence="3 4" key="1">
    <citation type="journal article" date="2008" name="PLoS Genet.">
        <title>Genomic islands in the pathogenic filamentous fungus Aspergillus fumigatus.</title>
        <authorList>
            <person name="Fedorova N.D."/>
            <person name="Khaldi N."/>
            <person name="Joardar V.S."/>
            <person name="Maiti R."/>
            <person name="Amedeo P."/>
            <person name="Anderson M.J."/>
            <person name="Crabtree J."/>
            <person name="Silva J.C."/>
            <person name="Badger J.H."/>
            <person name="Albarraq A."/>
            <person name="Angiuoli S."/>
            <person name="Bussey H."/>
            <person name="Bowyer P."/>
            <person name="Cotty P.J."/>
            <person name="Dyer P.S."/>
            <person name="Egan A."/>
            <person name="Galens K."/>
            <person name="Fraser-Liggett C.M."/>
            <person name="Haas B.J."/>
            <person name="Inman J.M."/>
            <person name="Kent R."/>
            <person name="Lemieux S."/>
            <person name="Malavazi I."/>
            <person name="Orvis J."/>
            <person name="Roemer T."/>
            <person name="Ronning C.M."/>
            <person name="Sundaram J.P."/>
            <person name="Sutton G."/>
            <person name="Turner G."/>
            <person name="Venter J.C."/>
            <person name="White O.R."/>
            <person name="Whitty B.R."/>
            <person name="Youngman P."/>
            <person name="Wolfe K.H."/>
            <person name="Goldman G.H."/>
            <person name="Wortman J.R."/>
            <person name="Jiang B."/>
            <person name="Denning D.W."/>
            <person name="Nierman W.C."/>
        </authorList>
    </citation>
    <scope>NUCLEOTIDE SEQUENCE [LARGE SCALE GENOMIC DNA]</scope>
    <source>
        <strain evidence="4">CBS 144.89 / FGSC A1163 / CEA10</strain>
    </source>
</reference>
<proteinExistence type="predicted"/>
<sequence length="437" mass="46696">MGGDSLLIPQQPHVQCPLWQTPNIIPRGKLMRLFGVRSSNMSLSQRQSSHIPFLARFYALIFVALSHVAAAGKSEVASGRAVYSYGQPMPVTCLNRTIDSGEHVMPPHFRCLLAITDNLGKLQYIPFPTCNETFLPLALRYGVTETVNCTISSLPDELYHLLEYYVHSDVPLACRVPTAPLTTSAQAGSSPDAKKSENTDLSPLDNGGPAYTPLTFALQGTLQRSHLHIWTDMNVVVHNIPSASKTKKRNRKSKHASPGYVVAGTAYSIPEFDGLLPKDKDVDEDDAALAISEAARDPWTAGHGTKVIRGEPLTFTFHVSWVEGGKGIWWPAGGLDSAEGSSGVASFFSSFFFFVLAAGVGAVVALYWERNGARRRAGWRGDGILGASAPRGKGSVGIAYSNGGKLNGYGGYSPSSTPSVVAAGGGGYGYGGYGKKD</sequence>
<evidence type="ECO:0000256" key="1">
    <source>
        <dbReference type="SAM" id="MobiDB-lite"/>
    </source>
</evidence>
<dbReference type="OrthoDB" id="18530at2759"/>
<evidence type="ECO:0000256" key="2">
    <source>
        <dbReference type="SAM" id="Phobius"/>
    </source>
</evidence>
<name>B0XS19_ASPFC</name>
<keyword evidence="2" id="KW-0812">Transmembrane</keyword>
<organism evidence="3 4">
    <name type="scientific">Aspergillus fumigatus (strain CBS 144.89 / FGSC A1163 / CEA10)</name>
    <name type="common">Neosartorya fumigata</name>
    <dbReference type="NCBI Taxonomy" id="451804"/>
    <lineage>
        <taxon>Eukaryota</taxon>
        <taxon>Fungi</taxon>
        <taxon>Dikarya</taxon>
        <taxon>Ascomycota</taxon>
        <taxon>Pezizomycotina</taxon>
        <taxon>Eurotiomycetes</taxon>
        <taxon>Eurotiomycetidae</taxon>
        <taxon>Eurotiales</taxon>
        <taxon>Aspergillaceae</taxon>
        <taxon>Aspergillus</taxon>
        <taxon>Aspergillus subgen. Fumigati</taxon>
    </lineage>
</organism>
<feature type="region of interest" description="Disordered" evidence="1">
    <location>
        <begin position="182"/>
        <end position="205"/>
    </location>
</feature>
<feature type="transmembrane region" description="Helical" evidence="2">
    <location>
        <begin position="347"/>
        <end position="368"/>
    </location>
</feature>